<evidence type="ECO:0000313" key="1">
    <source>
        <dbReference type="EMBL" id="NVN47536.1"/>
    </source>
</evidence>
<name>A0ABX2P6Q0_9PROT</name>
<reference evidence="1 2" key="1">
    <citation type="submission" date="2020-06" db="EMBL/GenBank/DDBJ databases">
        <title>Synonyms of Asaia species.</title>
        <authorList>
            <person name="Sombolestani A."/>
        </authorList>
    </citation>
    <scope>NUCLEOTIDE SEQUENCE [LARGE SCALE GENOMIC DNA]</scope>
    <source>
        <strain evidence="1 2">LMG 27047</strain>
    </source>
</reference>
<organism evidence="1 2">
    <name type="scientific">Asaia spathodeae</name>
    <dbReference type="NCBI Taxonomy" id="657016"/>
    <lineage>
        <taxon>Bacteria</taxon>
        <taxon>Pseudomonadati</taxon>
        <taxon>Pseudomonadota</taxon>
        <taxon>Alphaproteobacteria</taxon>
        <taxon>Acetobacterales</taxon>
        <taxon>Acetobacteraceae</taxon>
        <taxon>Asaia</taxon>
    </lineage>
</organism>
<dbReference type="EMBL" id="JABXXV010000006">
    <property type="protein sequence ID" value="NVN47536.1"/>
    <property type="molecule type" value="Genomic_DNA"/>
</dbReference>
<proteinExistence type="predicted"/>
<gene>
    <name evidence="1" type="ORF">HW542_12065</name>
</gene>
<evidence type="ECO:0000313" key="2">
    <source>
        <dbReference type="Proteomes" id="UP001516351"/>
    </source>
</evidence>
<comment type="caution">
    <text evidence="1">The sequence shown here is derived from an EMBL/GenBank/DDBJ whole genome shotgun (WGS) entry which is preliminary data.</text>
</comment>
<keyword evidence="2" id="KW-1185">Reference proteome</keyword>
<accession>A0ABX2P6Q0</accession>
<dbReference type="Proteomes" id="UP001516351">
    <property type="component" value="Unassembled WGS sequence"/>
</dbReference>
<dbReference type="RefSeq" id="WP_267311924.1">
    <property type="nucleotide sequence ID" value="NZ_JABXXV010000006.1"/>
</dbReference>
<sequence length="215" mass="23644">MPIRALTPFEITVADAVVELGNLKGWEFAAFLEAPSGPLLEFITRMLPGGADPSNDILSRTAPENRVVIHHNHLSQESLSFPDWTGLTVFAEQTFAHCADDTCYWGKVINETEVNNVLSKAQTVEISAETFLFDILNNIDFSPLSAELAGFFRKEVVNRAMKLRGYVEYEFFWGSRAVNPPPSSGRPAQTWSAGTSGSCICTRIDEAATQLASIL</sequence>
<protein>
    <submittedName>
        <fullName evidence="1">Uncharacterized protein</fullName>
    </submittedName>
</protein>